<keyword evidence="1 4" id="KW-0349">Heme</keyword>
<dbReference type="PROSITE" id="PS51007">
    <property type="entry name" value="CYTC"/>
    <property type="match status" value="1"/>
</dbReference>
<keyword evidence="8" id="KW-1185">Reference proteome</keyword>
<name>A0A517Q3U4_9PLAN</name>
<evidence type="ECO:0000256" key="1">
    <source>
        <dbReference type="ARBA" id="ARBA00022617"/>
    </source>
</evidence>
<protein>
    <submittedName>
        <fullName evidence="7">Lactonase, 7-bladed beta-propeller</fullName>
    </submittedName>
</protein>
<dbReference type="Gene3D" id="2.130.10.10">
    <property type="entry name" value="YVTN repeat-like/Quinoprotein amine dehydrogenase"/>
    <property type="match status" value="1"/>
</dbReference>
<dbReference type="PANTHER" id="PTHR47197:SF3">
    <property type="entry name" value="DIHYDRO-HEME D1 DEHYDROGENASE"/>
    <property type="match status" value="1"/>
</dbReference>
<organism evidence="7 8">
    <name type="scientific">Gimesia panareensis</name>
    <dbReference type="NCBI Taxonomy" id="2527978"/>
    <lineage>
        <taxon>Bacteria</taxon>
        <taxon>Pseudomonadati</taxon>
        <taxon>Planctomycetota</taxon>
        <taxon>Planctomycetia</taxon>
        <taxon>Planctomycetales</taxon>
        <taxon>Planctomycetaceae</taxon>
        <taxon>Gimesia</taxon>
    </lineage>
</organism>
<evidence type="ECO:0000259" key="6">
    <source>
        <dbReference type="PROSITE" id="PS51007"/>
    </source>
</evidence>
<evidence type="ECO:0000256" key="3">
    <source>
        <dbReference type="ARBA" id="ARBA00023004"/>
    </source>
</evidence>
<evidence type="ECO:0000313" key="8">
    <source>
        <dbReference type="Proteomes" id="UP000315647"/>
    </source>
</evidence>
<dbReference type="Proteomes" id="UP000315647">
    <property type="component" value="Chromosome"/>
</dbReference>
<dbReference type="PROSITE" id="PS51257">
    <property type="entry name" value="PROKAR_LIPOPROTEIN"/>
    <property type="match status" value="1"/>
</dbReference>
<dbReference type="GO" id="GO:0009055">
    <property type="term" value="F:electron transfer activity"/>
    <property type="evidence" value="ECO:0007669"/>
    <property type="project" value="InterPro"/>
</dbReference>
<dbReference type="InterPro" id="IPR011045">
    <property type="entry name" value="N2O_reductase_N"/>
</dbReference>
<keyword evidence="2 4" id="KW-0479">Metal-binding</keyword>
<dbReference type="GO" id="GO:0046872">
    <property type="term" value="F:metal ion binding"/>
    <property type="evidence" value="ECO:0007669"/>
    <property type="project" value="UniProtKB-KW"/>
</dbReference>
<proteinExistence type="predicted"/>
<evidence type="ECO:0000256" key="2">
    <source>
        <dbReference type="ARBA" id="ARBA00022723"/>
    </source>
</evidence>
<dbReference type="RefSeq" id="WP_145448639.1">
    <property type="nucleotide sequence ID" value="NZ_CP037421.1"/>
</dbReference>
<feature type="chain" id="PRO_5022135923" evidence="5">
    <location>
        <begin position="32"/>
        <end position="620"/>
    </location>
</feature>
<feature type="signal peptide" evidence="5">
    <location>
        <begin position="1"/>
        <end position="31"/>
    </location>
</feature>
<keyword evidence="5" id="KW-0732">Signal</keyword>
<dbReference type="AlphaFoldDB" id="A0A517Q3U4"/>
<evidence type="ECO:0000256" key="4">
    <source>
        <dbReference type="PROSITE-ProRule" id="PRU00433"/>
    </source>
</evidence>
<dbReference type="InterPro" id="IPR009056">
    <property type="entry name" value="Cyt_c-like_dom"/>
</dbReference>
<dbReference type="Pfam" id="PF10282">
    <property type="entry name" value="Lactonase"/>
    <property type="match status" value="1"/>
</dbReference>
<dbReference type="InterPro" id="IPR036909">
    <property type="entry name" value="Cyt_c-like_dom_sf"/>
</dbReference>
<dbReference type="SUPFAM" id="SSF50974">
    <property type="entry name" value="Nitrous oxide reductase, N-terminal domain"/>
    <property type="match status" value="1"/>
</dbReference>
<dbReference type="GO" id="GO:0020037">
    <property type="term" value="F:heme binding"/>
    <property type="evidence" value="ECO:0007669"/>
    <property type="project" value="InterPro"/>
</dbReference>
<sequence precursor="true">MFLSARSVRFTLPLVLTMLSCLVATPRQIHAGNSSSLLDISTDGKLLACSNRDSGTVTIVDLDQNKKLRELKVGRHPEGVTFLGDTHQLATAVYDDDLVVFLDADTGKQLGQTEVFDEPYGIVSTTNGDKVYVTLDYPGRIVEINTKNHEVSNEFSVGQHLKGLAISHDDQSLFSTEYYTALVRQTDAKTGRTIDQWEGGSTDNLARQITLHPRRAKAYLPHIRSRITVAHGAGSIFPIVSVIDTKPSDGSRRKKIPMDSFQGARVTSNPWDTAITPDGKTFFVVFAGTDDMFVCNVIDDDYRELTFRARLNLGHNPRGVRVSPDGKTFYVYNALDFNIVAYDTQTLQRKATIAVTENPLSDEILLGKRLFYTALQPMSSRLWISCASCHPDGQPDGKTWHNPEGLRNTQSLAGMAWTHPIHWSADRDEVQDFEHTIRGPLMQGRGLVTGRINDSLKAPNKGLSRALDAMAAYSNTHKFTLSPYAKKGLSPAAKRGREIFFSQQTKCATCHSGPFYSDSNPTAKIIRHNVGTAIDNPGEKMGPEYDTPTLLGVYRTAPYLSHGKAQTLEEVLTVYNHDDQHGVTSQLSKQERADLVEFLKALPYEDPVPQAQAAGLVKVK</sequence>
<feature type="domain" description="Cytochrome c" evidence="6">
    <location>
        <begin position="491"/>
        <end position="603"/>
    </location>
</feature>
<accession>A0A517Q3U4</accession>
<keyword evidence="3 4" id="KW-0408">Iron</keyword>
<evidence type="ECO:0000313" key="7">
    <source>
        <dbReference type="EMBL" id="QDT26294.1"/>
    </source>
</evidence>
<dbReference type="InterPro" id="IPR015943">
    <property type="entry name" value="WD40/YVTN_repeat-like_dom_sf"/>
</dbReference>
<dbReference type="InterPro" id="IPR051200">
    <property type="entry name" value="Host-pathogen_enzymatic-act"/>
</dbReference>
<dbReference type="SUPFAM" id="SSF46626">
    <property type="entry name" value="Cytochrome c"/>
    <property type="match status" value="2"/>
</dbReference>
<evidence type="ECO:0000256" key="5">
    <source>
        <dbReference type="SAM" id="SignalP"/>
    </source>
</evidence>
<dbReference type="Gene3D" id="1.10.760.10">
    <property type="entry name" value="Cytochrome c-like domain"/>
    <property type="match status" value="2"/>
</dbReference>
<gene>
    <name evidence="7" type="ORF">Enr10x_15950</name>
</gene>
<reference evidence="7 8" key="1">
    <citation type="submission" date="2019-03" db="EMBL/GenBank/DDBJ databases">
        <title>Deep-cultivation of Planctomycetes and their phenomic and genomic characterization uncovers novel biology.</title>
        <authorList>
            <person name="Wiegand S."/>
            <person name="Jogler M."/>
            <person name="Boedeker C."/>
            <person name="Pinto D."/>
            <person name="Vollmers J."/>
            <person name="Rivas-Marin E."/>
            <person name="Kohn T."/>
            <person name="Peeters S.H."/>
            <person name="Heuer A."/>
            <person name="Rast P."/>
            <person name="Oberbeckmann S."/>
            <person name="Bunk B."/>
            <person name="Jeske O."/>
            <person name="Meyerdierks A."/>
            <person name="Storesund J.E."/>
            <person name="Kallscheuer N."/>
            <person name="Luecker S."/>
            <person name="Lage O.M."/>
            <person name="Pohl T."/>
            <person name="Merkel B.J."/>
            <person name="Hornburger P."/>
            <person name="Mueller R.-W."/>
            <person name="Bruemmer F."/>
            <person name="Labrenz M."/>
            <person name="Spormann A.M."/>
            <person name="Op den Camp H."/>
            <person name="Overmann J."/>
            <person name="Amann R."/>
            <person name="Jetten M.S.M."/>
            <person name="Mascher T."/>
            <person name="Medema M.H."/>
            <person name="Devos D.P."/>
            <person name="Kaster A.-K."/>
            <person name="Ovreas L."/>
            <person name="Rohde M."/>
            <person name="Galperin M.Y."/>
            <person name="Jogler C."/>
        </authorList>
    </citation>
    <scope>NUCLEOTIDE SEQUENCE [LARGE SCALE GENOMIC DNA]</scope>
    <source>
        <strain evidence="7 8">Enr10</strain>
    </source>
</reference>
<dbReference type="PANTHER" id="PTHR47197">
    <property type="entry name" value="PROTEIN NIRF"/>
    <property type="match status" value="1"/>
</dbReference>
<dbReference type="EMBL" id="CP037421">
    <property type="protein sequence ID" value="QDT26294.1"/>
    <property type="molecule type" value="Genomic_DNA"/>
</dbReference>
<dbReference type="InterPro" id="IPR019405">
    <property type="entry name" value="Lactonase_7-beta_prop"/>
</dbReference>